<evidence type="ECO:0000313" key="10">
    <source>
        <dbReference type="Proteomes" id="UP001497497"/>
    </source>
</evidence>
<feature type="compositionally biased region" description="Low complexity" evidence="7">
    <location>
        <begin position="675"/>
        <end position="689"/>
    </location>
</feature>
<feature type="compositionally biased region" description="Low complexity" evidence="7">
    <location>
        <begin position="53"/>
        <end position="72"/>
    </location>
</feature>
<feature type="compositionally biased region" description="Basic and acidic residues" evidence="7">
    <location>
        <begin position="285"/>
        <end position="294"/>
    </location>
</feature>
<evidence type="ECO:0000256" key="3">
    <source>
        <dbReference type="ARBA" id="ARBA00023125"/>
    </source>
</evidence>
<evidence type="ECO:0000313" key="9">
    <source>
        <dbReference type="EMBL" id="CAL1545379.1"/>
    </source>
</evidence>
<dbReference type="InterPro" id="IPR036390">
    <property type="entry name" value="WH_DNA-bd_sf"/>
</dbReference>
<dbReference type="FunFam" id="1.10.10.10:FF:000016">
    <property type="entry name" value="Forkhead box protein I1"/>
    <property type="match status" value="1"/>
</dbReference>
<dbReference type="Gene3D" id="1.10.10.10">
    <property type="entry name" value="Winged helix-like DNA-binding domain superfamily/Winged helix DNA-binding domain"/>
    <property type="match status" value="1"/>
</dbReference>
<dbReference type="CDD" id="cd20048">
    <property type="entry name" value="FH_FOXD4-like"/>
    <property type="match status" value="1"/>
</dbReference>
<comment type="subcellular location">
    <subcellularLocation>
        <location evidence="1 6">Nucleus</location>
    </subcellularLocation>
</comment>
<keyword evidence="2" id="KW-0805">Transcription regulation</keyword>
<keyword evidence="3 6" id="KW-0238">DNA-binding</keyword>
<evidence type="ECO:0000259" key="8">
    <source>
        <dbReference type="PROSITE" id="PS50039"/>
    </source>
</evidence>
<feature type="region of interest" description="Disordered" evidence="7">
    <location>
        <begin position="33"/>
        <end position="72"/>
    </location>
</feature>
<feature type="compositionally biased region" description="Polar residues" evidence="7">
    <location>
        <begin position="136"/>
        <end position="157"/>
    </location>
</feature>
<comment type="caution">
    <text evidence="9">The sequence shown here is derived from an EMBL/GenBank/DDBJ whole genome shotgun (WGS) entry which is preliminary data.</text>
</comment>
<dbReference type="GO" id="GO:0000978">
    <property type="term" value="F:RNA polymerase II cis-regulatory region sequence-specific DNA binding"/>
    <property type="evidence" value="ECO:0007669"/>
    <property type="project" value="TreeGrafter"/>
</dbReference>
<dbReference type="PANTHER" id="PTHR11829:SF402">
    <property type="entry name" value="FORK HEAD DOMAIN-CONTAINING PROTEIN FD3-RELATED"/>
    <property type="match status" value="1"/>
</dbReference>
<evidence type="ECO:0000256" key="7">
    <source>
        <dbReference type="SAM" id="MobiDB-lite"/>
    </source>
</evidence>
<dbReference type="GO" id="GO:0000981">
    <property type="term" value="F:DNA-binding transcription factor activity, RNA polymerase II-specific"/>
    <property type="evidence" value="ECO:0007669"/>
    <property type="project" value="TreeGrafter"/>
</dbReference>
<feature type="region of interest" description="Disordered" evidence="7">
    <location>
        <begin position="584"/>
        <end position="689"/>
    </location>
</feature>
<accession>A0AAV2IGP6</accession>
<dbReference type="SMART" id="SM00339">
    <property type="entry name" value="FH"/>
    <property type="match status" value="1"/>
</dbReference>
<feature type="compositionally biased region" description="Low complexity" evidence="7">
    <location>
        <begin position="598"/>
        <end position="612"/>
    </location>
</feature>
<evidence type="ECO:0000256" key="4">
    <source>
        <dbReference type="ARBA" id="ARBA00023163"/>
    </source>
</evidence>
<feature type="compositionally biased region" description="Low complexity" evidence="7">
    <location>
        <begin position="649"/>
        <end position="668"/>
    </location>
</feature>
<dbReference type="GO" id="GO:0005634">
    <property type="term" value="C:nucleus"/>
    <property type="evidence" value="ECO:0007669"/>
    <property type="project" value="UniProtKB-SubCell"/>
</dbReference>
<dbReference type="AlphaFoldDB" id="A0AAV2IGP6"/>
<name>A0AAV2IGP6_LYMST</name>
<feature type="compositionally biased region" description="Basic and acidic residues" evidence="7">
    <location>
        <begin position="175"/>
        <end position="200"/>
    </location>
</feature>
<feature type="compositionally biased region" description="Low complexity" evidence="7">
    <location>
        <begin position="33"/>
        <end position="45"/>
    </location>
</feature>
<feature type="compositionally biased region" description="Low complexity" evidence="7">
    <location>
        <begin position="550"/>
        <end position="572"/>
    </location>
</feature>
<sequence length="782" mass="84794">MRYDVMNLSLAYPTTHGPPHMLPHHQALYPVMSSSKNSPLMSSPLGGSAQHNPGAHPSLSPLSSSSSASPLDSSALSAYSQMAAFHFHQNMGARGLMHGDPRQFGQGESPHTKSTHQYVSDHHDRYADYIRQISASNGGARQQSGSSSHSELRQLSPSRHDSVGSPSPSRSPDNPTRHSDPGVDDSREDAESREHFDGFEQKISPGTKPDQEDDSLKASGDSINLHSKPNFLAHNRHRYSDARPHRGHDHPKQHHNDDEEELLQVDSPAPGSPGDRLAASPRHSFASDDDRLHDDDDDDDRDIMSRYDKEDIDHDICDNIDDGGPLSPSKDYNLNSNDDEHDGNKSSEDNTSSAANSGGSSMKKKSSLVKPPYSYIALITMSILQSPRKRLTLSGICEFIMNRFPYFREKFPAWQNSIRHNLSLNDCFVKIPREPGNPGKGNYWTLDPASEDMFDNGSFLRRRKRYKRSSHLDMMGPNPSFMSAADSYFHHHGFMNPHAPHPGGFHSSPGPLGYPYMPHGLSHPLSIMQNEFALRGHPHHQPHPGPPHFHLPLGLQGIPHTPLGPLPLHHNPNSQLRQLEKIDLPDSNGHHNLKRKPSIPSSSPRSSPSPAASSPPAPSSLSRQAPSVPLSSPPTTIKKGFTIDNIIGTPSTTSNTPPSPTLSSPPVSIKSEPKALPATSPASTSASVLPPSSSAAAAAVAAAALLPAYRASLAGFNLSSSFSSFSSLQALRSGAWDMSGRGGAGTSAFTSPFVGALSNLTPLDLEKYRQYVQACAISGWPR</sequence>
<proteinExistence type="predicted"/>
<dbReference type="Proteomes" id="UP001497497">
    <property type="component" value="Unassembled WGS sequence"/>
</dbReference>
<evidence type="ECO:0000256" key="2">
    <source>
        <dbReference type="ARBA" id="ARBA00023015"/>
    </source>
</evidence>
<dbReference type="PANTHER" id="PTHR11829">
    <property type="entry name" value="FORKHEAD BOX PROTEIN"/>
    <property type="match status" value="1"/>
</dbReference>
<gene>
    <name evidence="9" type="ORF">GSLYS_00018862001</name>
</gene>
<keyword evidence="4" id="KW-0804">Transcription</keyword>
<dbReference type="PRINTS" id="PR00053">
    <property type="entry name" value="FORKHEAD"/>
</dbReference>
<dbReference type="GO" id="GO:0030154">
    <property type="term" value="P:cell differentiation"/>
    <property type="evidence" value="ECO:0007669"/>
    <property type="project" value="TreeGrafter"/>
</dbReference>
<dbReference type="EMBL" id="CAXITT010000704">
    <property type="protein sequence ID" value="CAL1545379.1"/>
    <property type="molecule type" value="Genomic_DNA"/>
</dbReference>
<dbReference type="PROSITE" id="PS50039">
    <property type="entry name" value="FORK_HEAD_3"/>
    <property type="match status" value="1"/>
</dbReference>
<dbReference type="InterPro" id="IPR030456">
    <property type="entry name" value="TF_fork_head_CS_2"/>
</dbReference>
<protein>
    <recommendedName>
        <fullName evidence="8">Fork-head domain-containing protein</fullName>
    </recommendedName>
</protein>
<feature type="region of interest" description="Disordered" evidence="7">
    <location>
        <begin position="535"/>
        <end position="572"/>
    </location>
</feature>
<evidence type="ECO:0000256" key="1">
    <source>
        <dbReference type="ARBA" id="ARBA00004123"/>
    </source>
</evidence>
<feature type="compositionally biased region" description="Polar residues" evidence="7">
    <location>
        <begin position="164"/>
        <end position="174"/>
    </location>
</feature>
<feature type="compositionally biased region" description="Basic and acidic residues" evidence="7">
    <location>
        <begin position="302"/>
        <end position="317"/>
    </location>
</feature>
<evidence type="ECO:0000256" key="6">
    <source>
        <dbReference type="PROSITE-ProRule" id="PRU00089"/>
    </source>
</evidence>
<dbReference type="SUPFAM" id="SSF46785">
    <property type="entry name" value="Winged helix' DNA-binding domain"/>
    <property type="match status" value="1"/>
</dbReference>
<feature type="region of interest" description="Disordered" evidence="7">
    <location>
        <begin position="136"/>
        <end position="367"/>
    </location>
</feature>
<reference evidence="9 10" key="1">
    <citation type="submission" date="2024-04" db="EMBL/GenBank/DDBJ databases">
        <authorList>
            <consortium name="Genoscope - CEA"/>
            <person name="William W."/>
        </authorList>
    </citation>
    <scope>NUCLEOTIDE SEQUENCE [LARGE SCALE GENOMIC DNA]</scope>
</reference>
<evidence type="ECO:0000256" key="5">
    <source>
        <dbReference type="ARBA" id="ARBA00023242"/>
    </source>
</evidence>
<dbReference type="InterPro" id="IPR050211">
    <property type="entry name" value="FOX_domain-containing"/>
</dbReference>
<dbReference type="Pfam" id="PF00250">
    <property type="entry name" value="Forkhead"/>
    <property type="match status" value="1"/>
</dbReference>
<feature type="region of interest" description="Disordered" evidence="7">
    <location>
        <begin position="93"/>
        <end position="119"/>
    </location>
</feature>
<feature type="DNA-binding region" description="Fork-head" evidence="6">
    <location>
        <begin position="370"/>
        <end position="464"/>
    </location>
</feature>
<dbReference type="InterPro" id="IPR036388">
    <property type="entry name" value="WH-like_DNA-bd_sf"/>
</dbReference>
<dbReference type="GO" id="GO:0009653">
    <property type="term" value="P:anatomical structure morphogenesis"/>
    <property type="evidence" value="ECO:0007669"/>
    <property type="project" value="TreeGrafter"/>
</dbReference>
<keyword evidence="5 6" id="KW-0539">Nucleus</keyword>
<dbReference type="PROSITE" id="PS00658">
    <property type="entry name" value="FORK_HEAD_2"/>
    <property type="match status" value="1"/>
</dbReference>
<organism evidence="9 10">
    <name type="scientific">Lymnaea stagnalis</name>
    <name type="common">Great pond snail</name>
    <name type="synonym">Helix stagnalis</name>
    <dbReference type="NCBI Taxonomy" id="6523"/>
    <lineage>
        <taxon>Eukaryota</taxon>
        <taxon>Metazoa</taxon>
        <taxon>Spiralia</taxon>
        <taxon>Lophotrochozoa</taxon>
        <taxon>Mollusca</taxon>
        <taxon>Gastropoda</taxon>
        <taxon>Heterobranchia</taxon>
        <taxon>Euthyneura</taxon>
        <taxon>Panpulmonata</taxon>
        <taxon>Hygrophila</taxon>
        <taxon>Lymnaeoidea</taxon>
        <taxon>Lymnaeidae</taxon>
        <taxon>Lymnaea</taxon>
    </lineage>
</organism>
<feature type="domain" description="Fork-head" evidence="8">
    <location>
        <begin position="370"/>
        <end position="464"/>
    </location>
</feature>
<keyword evidence="10" id="KW-1185">Reference proteome</keyword>
<dbReference type="InterPro" id="IPR001766">
    <property type="entry name" value="Fork_head_dom"/>
</dbReference>
<feature type="compositionally biased region" description="Low complexity" evidence="7">
    <location>
        <begin position="352"/>
        <end position="361"/>
    </location>
</feature>